<organism evidence="3 4">
    <name type="scientific">Coccomyxa viridis</name>
    <dbReference type="NCBI Taxonomy" id="1274662"/>
    <lineage>
        <taxon>Eukaryota</taxon>
        <taxon>Viridiplantae</taxon>
        <taxon>Chlorophyta</taxon>
        <taxon>core chlorophytes</taxon>
        <taxon>Trebouxiophyceae</taxon>
        <taxon>Trebouxiophyceae incertae sedis</taxon>
        <taxon>Coccomyxaceae</taxon>
        <taxon>Coccomyxa</taxon>
    </lineage>
</organism>
<proteinExistence type="predicted"/>
<protein>
    <recommendedName>
        <fullName evidence="2">A-kinase anchor protein 7-like phosphoesterase domain-containing protein</fullName>
    </recommendedName>
</protein>
<name>A0AAV1HY66_9CHLO</name>
<dbReference type="InterPro" id="IPR052641">
    <property type="entry name" value="AKAP7_isoform_gamma"/>
</dbReference>
<dbReference type="GO" id="GO:0005829">
    <property type="term" value="C:cytosol"/>
    <property type="evidence" value="ECO:0007669"/>
    <property type="project" value="TreeGrafter"/>
</dbReference>
<feature type="region of interest" description="Disordered" evidence="1">
    <location>
        <begin position="50"/>
        <end position="93"/>
    </location>
</feature>
<dbReference type="Proteomes" id="UP001314263">
    <property type="component" value="Unassembled WGS sequence"/>
</dbReference>
<dbReference type="PANTHER" id="PTHR15934">
    <property type="entry name" value="RNA 2',3'-CYCLIC PHOSPHODIESTERASE"/>
    <property type="match status" value="1"/>
</dbReference>
<evidence type="ECO:0000313" key="3">
    <source>
        <dbReference type="EMBL" id="CAK0752281.1"/>
    </source>
</evidence>
<dbReference type="InterPro" id="IPR009097">
    <property type="entry name" value="Cyclic_Pdiesterase"/>
</dbReference>
<dbReference type="InterPro" id="IPR019510">
    <property type="entry name" value="AKAP7-like_phosphoesterase"/>
</dbReference>
<dbReference type="PANTHER" id="PTHR15934:SF2">
    <property type="entry name" value="A-KINASE ANCHOR PROTEIN 7-LIKE PHOSPHOESTERASE DOMAIN-CONTAINING PROTEIN"/>
    <property type="match status" value="1"/>
</dbReference>
<evidence type="ECO:0000256" key="1">
    <source>
        <dbReference type="SAM" id="MobiDB-lite"/>
    </source>
</evidence>
<gene>
    <name evidence="3" type="ORF">CVIRNUC_002134</name>
</gene>
<reference evidence="3 4" key="1">
    <citation type="submission" date="2023-10" db="EMBL/GenBank/DDBJ databases">
        <authorList>
            <person name="Maclean D."/>
            <person name="Macfadyen A."/>
        </authorList>
    </citation>
    <scope>NUCLEOTIDE SEQUENCE [LARGE SCALE GENOMIC DNA]</scope>
</reference>
<dbReference type="GO" id="GO:0034237">
    <property type="term" value="F:protein kinase A regulatory subunit binding"/>
    <property type="evidence" value="ECO:0007669"/>
    <property type="project" value="TreeGrafter"/>
</dbReference>
<accession>A0AAV1HY66</accession>
<evidence type="ECO:0000313" key="4">
    <source>
        <dbReference type="Proteomes" id="UP001314263"/>
    </source>
</evidence>
<dbReference type="EMBL" id="CAUYUE010000003">
    <property type="protein sequence ID" value="CAK0752281.1"/>
    <property type="molecule type" value="Genomic_DNA"/>
</dbReference>
<comment type="caution">
    <text evidence="3">The sequence shown here is derived from an EMBL/GenBank/DDBJ whole genome shotgun (WGS) entry which is preliminary data.</text>
</comment>
<dbReference type="SUPFAM" id="SSF55144">
    <property type="entry name" value="LigT-like"/>
    <property type="match status" value="1"/>
</dbReference>
<dbReference type="GO" id="GO:0010738">
    <property type="term" value="P:regulation of protein kinase A signaling"/>
    <property type="evidence" value="ECO:0007669"/>
    <property type="project" value="TreeGrafter"/>
</dbReference>
<dbReference type="Pfam" id="PF10469">
    <property type="entry name" value="AKAP7_NLS"/>
    <property type="match status" value="1"/>
</dbReference>
<evidence type="ECO:0000259" key="2">
    <source>
        <dbReference type="Pfam" id="PF10469"/>
    </source>
</evidence>
<sequence length="279" mass="30340">MLLPALSPTLGSFHRVSWHCFLQHGPAKAPLSSSSMGSLHSLAAMYSQEDELTHGRSGAANAIRTTGDNGDRQDRRPKRSRAVPNTDETRQRPTHFIAAQVSHESNVIQAIQEVQKALVGHTAGLKDTLVEPATAHFTLMVMPLRGGEEKDRGYAALRSLGAAMEQKSLLAPVSLELQGLSHFRHQVLYLDVAPAQDGLGRLKAVAAAAREHFLSQGLGSCDQRPFTPHVTIAKLSNLKSYAARRSINTIPEAAYQKHFNIQAGSARILALQLCAMQYI</sequence>
<keyword evidence="4" id="KW-1185">Reference proteome</keyword>
<dbReference type="Gene3D" id="3.90.1140.10">
    <property type="entry name" value="Cyclic phosphodiesterase"/>
    <property type="match status" value="1"/>
</dbReference>
<feature type="domain" description="A-kinase anchor protein 7-like phosphoesterase" evidence="2">
    <location>
        <begin position="93"/>
        <end position="277"/>
    </location>
</feature>
<dbReference type="AlphaFoldDB" id="A0AAV1HY66"/>